<keyword evidence="3" id="KW-1185">Reference proteome</keyword>
<organism evidence="2 3">
    <name type="scientific">Chlamydomonas eustigma</name>
    <dbReference type="NCBI Taxonomy" id="1157962"/>
    <lineage>
        <taxon>Eukaryota</taxon>
        <taxon>Viridiplantae</taxon>
        <taxon>Chlorophyta</taxon>
        <taxon>core chlorophytes</taxon>
        <taxon>Chlorophyceae</taxon>
        <taxon>CS clade</taxon>
        <taxon>Chlamydomonadales</taxon>
        <taxon>Chlamydomonadaceae</taxon>
        <taxon>Chlamydomonas</taxon>
    </lineage>
</organism>
<dbReference type="AlphaFoldDB" id="A0A250XGC1"/>
<dbReference type="Proteomes" id="UP000232323">
    <property type="component" value="Unassembled WGS sequence"/>
</dbReference>
<feature type="compositionally biased region" description="Polar residues" evidence="1">
    <location>
        <begin position="28"/>
        <end position="44"/>
    </location>
</feature>
<feature type="region of interest" description="Disordered" evidence="1">
    <location>
        <begin position="17"/>
        <end position="44"/>
    </location>
</feature>
<proteinExistence type="predicted"/>
<comment type="caution">
    <text evidence="2">The sequence shown here is derived from an EMBL/GenBank/DDBJ whole genome shotgun (WGS) entry which is preliminary data.</text>
</comment>
<name>A0A250XGC1_9CHLO</name>
<evidence type="ECO:0000313" key="3">
    <source>
        <dbReference type="Proteomes" id="UP000232323"/>
    </source>
</evidence>
<dbReference type="EMBL" id="BEGY01000075">
    <property type="protein sequence ID" value="GAX82076.1"/>
    <property type="molecule type" value="Genomic_DNA"/>
</dbReference>
<gene>
    <name evidence="2" type="ORF">CEUSTIGMA_g9504.t1</name>
</gene>
<evidence type="ECO:0000256" key="1">
    <source>
        <dbReference type="SAM" id="MobiDB-lite"/>
    </source>
</evidence>
<accession>A0A250XGC1</accession>
<protein>
    <submittedName>
        <fullName evidence="2">Uncharacterized protein</fullName>
    </submittedName>
</protein>
<reference evidence="2 3" key="1">
    <citation type="submission" date="2017-08" db="EMBL/GenBank/DDBJ databases">
        <title>Acidophilic green algal genome provides insights into adaptation to an acidic environment.</title>
        <authorList>
            <person name="Hirooka S."/>
            <person name="Hirose Y."/>
            <person name="Kanesaki Y."/>
            <person name="Higuchi S."/>
            <person name="Fujiwara T."/>
            <person name="Onuma R."/>
            <person name="Era A."/>
            <person name="Ohbayashi R."/>
            <person name="Uzuka A."/>
            <person name="Nozaki H."/>
            <person name="Yoshikawa H."/>
            <person name="Miyagishima S.Y."/>
        </authorList>
    </citation>
    <scope>NUCLEOTIDE SEQUENCE [LARGE SCALE GENOMIC DNA]</scope>
    <source>
        <strain evidence="2 3">NIES-2499</strain>
    </source>
</reference>
<evidence type="ECO:0000313" key="2">
    <source>
        <dbReference type="EMBL" id="GAX82076.1"/>
    </source>
</evidence>
<sequence>MILKTYDSAAQAAIARAPSLPRAERHSSSQILLQNHHSSAAQDYPGQTTALLPALAVSSCKESSQGPSSKLGGFSVTRTSKDLDLMDRFIDRSALNLGTLNVISSMSGILPPHLKSVRTTSSSGIIDS</sequence>